<reference evidence="1 2" key="1">
    <citation type="submission" date="2016-10" db="EMBL/GenBank/DDBJ databases">
        <title>Complete Genome Sequence of the Nonylphenol-Degrading Bacterium Sphingobium cloacae JCM 10874T.</title>
        <authorList>
            <person name="Ootsuka M."/>
            <person name="Nishizawa T."/>
            <person name="Ohta H."/>
        </authorList>
    </citation>
    <scope>NUCLEOTIDE SEQUENCE [LARGE SCALE GENOMIC DNA]</scope>
    <source>
        <strain evidence="1 2">JCM 10874</strain>
    </source>
</reference>
<dbReference type="OrthoDB" id="9799894at2"/>
<accession>A0A1E1F1T5</accession>
<dbReference type="PIRSF" id="PIRSF032131">
    <property type="entry name" value="UCP032131"/>
    <property type="match status" value="1"/>
</dbReference>
<dbReference type="Pfam" id="PF06676">
    <property type="entry name" value="DUF1178"/>
    <property type="match status" value="1"/>
</dbReference>
<dbReference type="AlphaFoldDB" id="A0A1E1F1T5"/>
<dbReference type="Proteomes" id="UP000218272">
    <property type="component" value="Chromosome SCLO_1"/>
</dbReference>
<sequence>MIVFDLQCEGQGHVFEAWFGSSADFDDQKARGLLSCPMCGDVRIAKALMAPAVTAKGNSRTDMLVSTAEEASAPMGHADEGRMRALMQAMADAQAKALEGSTWVGRTFAEQARAMHYGEQDRTSIHGEVAPEEARALISEGVEVAPLPFPIIPPEVQN</sequence>
<dbReference type="InterPro" id="IPR009562">
    <property type="entry name" value="DUF1178"/>
</dbReference>
<evidence type="ECO:0000313" key="1">
    <source>
        <dbReference type="EMBL" id="BAV64478.1"/>
    </source>
</evidence>
<dbReference type="RefSeq" id="WP_066516591.1">
    <property type="nucleotide sequence ID" value="NZ_AP017655.1"/>
</dbReference>
<gene>
    <name evidence="1" type="ORF">SCLO_1014380</name>
</gene>
<dbReference type="KEGG" id="sclo:SCLO_1014380"/>
<name>A0A1E1F1T5_9SPHN</name>
<evidence type="ECO:0000313" key="2">
    <source>
        <dbReference type="Proteomes" id="UP000218272"/>
    </source>
</evidence>
<dbReference type="EMBL" id="AP017655">
    <property type="protein sequence ID" value="BAV64478.1"/>
    <property type="molecule type" value="Genomic_DNA"/>
</dbReference>
<organism evidence="1 2">
    <name type="scientific">Sphingobium cloacae</name>
    <dbReference type="NCBI Taxonomy" id="120107"/>
    <lineage>
        <taxon>Bacteria</taxon>
        <taxon>Pseudomonadati</taxon>
        <taxon>Pseudomonadota</taxon>
        <taxon>Alphaproteobacteria</taxon>
        <taxon>Sphingomonadales</taxon>
        <taxon>Sphingomonadaceae</taxon>
        <taxon>Sphingobium</taxon>
    </lineage>
</organism>
<keyword evidence="2" id="KW-1185">Reference proteome</keyword>
<protein>
    <submittedName>
        <fullName evidence="1">Uncharacterized protein</fullName>
    </submittedName>
</protein>
<proteinExistence type="predicted"/>